<sequence>MNKVVRTSLLAALIPATLMTTSPVFAQEMASDKAREDMHYVGLLATAFNHRSVGTVTNEAAWGNGATLVVGGHITDLFHAEVRAGGGITEADVPNSNLTLAIDYFASWYIGMHHPITDYANVYGQFGFSHISGKSELKRPEAAQNRQFQLFEEDFPGSSFSVSWLVGLDIELLDNTYLAFEGGRLFEDTETEVNTFQFSGGLRYEF</sequence>
<evidence type="ECO:0000259" key="3">
    <source>
        <dbReference type="Pfam" id="PF13505"/>
    </source>
</evidence>
<name>W5YGA0_9GAMM</name>
<dbReference type="OrthoDB" id="6362488at2"/>
<dbReference type="Pfam" id="PF13505">
    <property type="entry name" value="OMP_b-brl"/>
    <property type="match status" value="1"/>
</dbReference>
<dbReference type="SUPFAM" id="SSF56925">
    <property type="entry name" value="OMPA-like"/>
    <property type="match status" value="1"/>
</dbReference>
<dbReference type="RefSeq" id="WP_041338905.1">
    <property type="nucleotide sequence ID" value="NZ_CP007151.1"/>
</dbReference>
<feature type="signal peptide" evidence="2">
    <location>
        <begin position="1"/>
        <end position="26"/>
    </location>
</feature>
<dbReference type="Proteomes" id="UP000061489">
    <property type="component" value="Chromosome"/>
</dbReference>
<organism evidence="4 5">
    <name type="scientific">Marinobacter similis</name>
    <dbReference type="NCBI Taxonomy" id="1420916"/>
    <lineage>
        <taxon>Bacteria</taxon>
        <taxon>Pseudomonadati</taxon>
        <taxon>Pseudomonadota</taxon>
        <taxon>Gammaproteobacteria</taxon>
        <taxon>Pseudomonadales</taxon>
        <taxon>Marinobacteraceae</taxon>
        <taxon>Marinobacter</taxon>
    </lineage>
</organism>
<protein>
    <recommendedName>
        <fullName evidence="3">Outer membrane protein beta-barrel domain-containing protein</fullName>
    </recommendedName>
</protein>
<keyword evidence="1 2" id="KW-0732">Signal</keyword>
<gene>
    <name evidence="4" type="ORF">AU14_03520</name>
</gene>
<evidence type="ECO:0000256" key="1">
    <source>
        <dbReference type="ARBA" id="ARBA00022729"/>
    </source>
</evidence>
<evidence type="ECO:0000313" key="4">
    <source>
        <dbReference type="EMBL" id="AHI28030.1"/>
    </source>
</evidence>
<reference evidence="4 5" key="1">
    <citation type="journal article" date="2014" name="Genome Announc.">
        <title>Draft Genome Sequences of Marinobacter similis A3d10T and Marinobacter salarius R9SW1T.</title>
        <authorList>
            <person name="Ivanova E.P."/>
            <person name="Ng H.J."/>
            <person name="Webb H.K."/>
            <person name="Feng G."/>
            <person name="Oshima K."/>
            <person name="Hattori M."/>
            <person name="Ohkuma M."/>
            <person name="Sergeev A.F."/>
            <person name="Mikhailov V.V."/>
            <person name="Crawford R.J."/>
            <person name="Sawabe T."/>
        </authorList>
    </citation>
    <scope>NUCLEOTIDE SEQUENCE [LARGE SCALE GENOMIC DNA]</scope>
    <source>
        <strain evidence="4 5">A3d10</strain>
    </source>
</reference>
<proteinExistence type="predicted"/>
<feature type="domain" description="Outer membrane protein beta-barrel" evidence="3">
    <location>
        <begin position="26"/>
        <end position="206"/>
    </location>
</feature>
<evidence type="ECO:0000256" key="2">
    <source>
        <dbReference type="SAM" id="SignalP"/>
    </source>
</evidence>
<dbReference type="EMBL" id="CP007151">
    <property type="protein sequence ID" value="AHI28030.1"/>
    <property type="molecule type" value="Genomic_DNA"/>
</dbReference>
<feature type="chain" id="PRO_5004875331" description="Outer membrane protein beta-barrel domain-containing protein" evidence="2">
    <location>
        <begin position="27"/>
        <end position="206"/>
    </location>
</feature>
<accession>W5YGA0</accession>
<dbReference type="HOGENOM" id="CLU_1364859_0_0_6"/>
<dbReference type="InterPro" id="IPR027385">
    <property type="entry name" value="Beta-barrel_OMP"/>
</dbReference>
<evidence type="ECO:0000313" key="5">
    <source>
        <dbReference type="Proteomes" id="UP000061489"/>
    </source>
</evidence>
<dbReference type="KEGG" id="msx:AU14_03520"/>
<keyword evidence="5" id="KW-1185">Reference proteome</keyword>
<dbReference type="AlphaFoldDB" id="W5YGA0"/>
<dbReference type="InterPro" id="IPR011250">
    <property type="entry name" value="OMP/PagP_B-barrel"/>
</dbReference>